<evidence type="ECO:0000313" key="1">
    <source>
        <dbReference type="EMBL" id="ETV90939.1"/>
    </source>
</evidence>
<dbReference type="GeneID" id="20091404"/>
<dbReference type="VEuPathDB" id="FungiDB:H310_14354"/>
<organism evidence="1">
    <name type="scientific">Aphanomyces invadans</name>
    <dbReference type="NCBI Taxonomy" id="157072"/>
    <lineage>
        <taxon>Eukaryota</taxon>
        <taxon>Sar</taxon>
        <taxon>Stramenopiles</taxon>
        <taxon>Oomycota</taxon>
        <taxon>Saprolegniomycetes</taxon>
        <taxon>Saprolegniales</taxon>
        <taxon>Verrucalvaceae</taxon>
        <taxon>Aphanomyces</taxon>
    </lineage>
</organism>
<accession>A0A024TAD4</accession>
<proteinExistence type="predicted"/>
<gene>
    <name evidence="1" type="ORF">H310_14354</name>
</gene>
<name>A0A024TAD4_9STRA</name>
<sequence>MVVRRAAFKVVLCPDPRIAAQLALTQAQVAKLFYLSANRDLFSTDSNMQCATMPRRRHFLNQDLSVFSSVVYQVVGVLCHVSANCRGRTRRRVAQELLKSSCGLQLARSDAHAVWNVKKSGARFRSVPWWRQSCR</sequence>
<reference evidence="1" key="1">
    <citation type="submission" date="2013-12" db="EMBL/GenBank/DDBJ databases">
        <title>The Genome Sequence of Aphanomyces invadans NJM9701.</title>
        <authorList>
            <consortium name="The Broad Institute Genomics Platform"/>
            <person name="Russ C."/>
            <person name="Tyler B."/>
            <person name="van West P."/>
            <person name="Dieguez-Uribeondo J."/>
            <person name="Young S.K."/>
            <person name="Zeng Q."/>
            <person name="Gargeya S."/>
            <person name="Fitzgerald M."/>
            <person name="Abouelleil A."/>
            <person name="Alvarado L."/>
            <person name="Chapman S.B."/>
            <person name="Gainer-Dewar J."/>
            <person name="Goldberg J."/>
            <person name="Griggs A."/>
            <person name="Gujja S."/>
            <person name="Hansen M."/>
            <person name="Howarth C."/>
            <person name="Imamovic A."/>
            <person name="Ireland A."/>
            <person name="Larimer J."/>
            <person name="McCowan C."/>
            <person name="Murphy C."/>
            <person name="Pearson M."/>
            <person name="Poon T.W."/>
            <person name="Priest M."/>
            <person name="Roberts A."/>
            <person name="Saif S."/>
            <person name="Shea T."/>
            <person name="Sykes S."/>
            <person name="Wortman J."/>
            <person name="Nusbaum C."/>
            <person name="Birren B."/>
        </authorList>
    </citation>
    <scope>NUCLEOTIDE SEQUENCE [LARGE SCALE GENOMIC DNA]</scope>
    <source>
        <strain evidence="1">NJM9701</strain>
    </source>
</reference>
<dbReference type="RefSeq" id="XP_008880421.1">
    <property type="nucleotide sequence ID" value="XM_008882199.1"/>
</dbReference>
<dbReference type="EMBL" id="KI914018">
    <property type="protein sequence ID" value="ETV90939.1"/>
    <property type="molecule type" value="Genomic_DNA"/>
</dbReference>
<dbReference type="AlphaFoldDB" id="A0A024TAD4"/>
<protein>
    <submittedName>
        <fullName evidence="1">Uncharacterized protein</fullName>
    </submittedName>
</protein>